<reference evidence="2" key="1">
    <citation type="submission" date="2014-07" db="EMBL/GenBank/DDBJ databases">
        <authorList>
            <person name="Urmite Genomes Urmite Genomes"/>
        </authorList>
    </citation>
    <scope>NUCLEOTIDE SEQUENCE</scope>
    <source>
        <strain evidence="2">13S34_air</strain>
    </source>
</reference>
<proteinExistence type="predicted"/>
<evidence type="ECO:0000313" key="2">
    <source>
        <dbReference type="EMBL" id="CEA03754.1"/>
    </source>
</evidence>
<dbReference type="InterPro" id="IPR025889">
    <property type="entry name" value="GSP17M-like_dom"/>
</dbReference>
<dbReference type="AlphaFoldDB" id="A0A078MC36"/>
<organism evidence="2">
    <name type="scientific">Metalysinibacillus saudimassiliensis</name>
    <dbReference type="NCBI Taxonomy" id="1461583"/>
    <lineage>
        <taxon>Bacteria</taxon>
        <taxon>Bacillati</taxon>
        <taxon>Bacillota</taxon>
        <taxon>Bacilli</taxon>
        <taxon>Bacillales</taxon>
        <taxon>Caryophanaceae</taxon>
        <taxon>Metalysinibacillus</taxon>
    </lineage>
</organism>
<evidence type="ECO:0000259" key="1">
    <source>
        <dbReference type="Pfam" id="PF11181"/>
    </source>
</evidence>
<feature type="domain" description="General stress protein 17M-like" evidence="1">
    <location>
        <begin position="6"/>
        <end position="98"/>
    </location>
</feature>
<dbReference type="Pfam" id="PF11181">
    <property type="entry name" value="YflT"/>
    <property type="match status" value="1"/>
</dbReference>
<protein>
    <submittedName>
        <fullName evidence="2">General stress protein 17M</fullName>
    </submittedName>
</protein>
<dbReference type="EMBL" id="LN483075">
    <property type="protein sequence ID" value="CEA03754.1"/>
    <property type="molecule type" value="Genomic_DNA"/>
</dbReference>
<gene>
    <name evidence="2" type="primary">yflT</name>
    <name evidence="2" type="ORF">BN1050_01675</name>
</gene>
<name>A0A078MC36_9BACL</name>
<accession>A0A078MC36</accession>
<dbReference type="HOGENOM" id="CLU_150010_1_0_9"/>
<sequence length="106" mass="11946">MAVTRIVENGVQAREIIDGLVDEGYKRDEIYIFAHYEKRSEDITKELHTESVGLKEQGMMEAIKNIFTSRGDELRSKMQSVGLTESEAADAESELDKGRLVIIANK</sequence>
<dbReference type="PATRIC" id="fig|1461583.4.peg.1612"/>